<dbReference type="InterPro" id="IPR015422">
    <property type="entry name" value="PyrdxlP-dep_Trfase_small"/>
</dbReference>
<comment type="catalytic activity">
    <reaction evidence="1">
        <text>(S)-3-amino-2-methylpropanoate + 2-oxoglutarate = 2-methyl-3-oxopropanoate + L-glutamate</text>
        <dbReference type="Rhea" id="RHEA:13993"/>
        <dbReference type="ChEBI" id="CHEBI:16810"/>
        <dbReference type="ChEBI" id="CHEBI:29985"/>
        <dbReference type="ChEBI" id="CHEBI:57700"/>
        <dbReference type="ChEBI" id="CHEBI:58655"/>
        <dbReference type="EC" id="2.6.1.22"/>
    </reaction>
</comment>
<comment type="similarity">
    <text evidence="4 16">Belongs to the class-III pyridoxal-phosphate-dependent aminotransferase family.</text>
</comment>
<dbReference type="EC" id="2.6.1.22" evidence="5"/>
<evidence type="ECO:0000256" key="13">
    <source>
        <dbReference type="ARBA" id="ARBA00031787"/>
    </source>
</evidence>
<evidence type="ECO:0000256" key="2">
    <source>
        <dbReference type="ARBA" id="ARBA00001933"/>
    </source>
</evidence>
<dbReference type="STRING" id="37658.SAMN05661086_03445"/>
<organism evidence="17 18">
    <name type="scientific">Anaeromicropila populeti</name>
    <dbReference type="NCBI Taxonomy" id="37658"/>
    <lineage>
        <taxon>Bacteria</taxon>
        <taxon>Bacillati</taxon>
        <taxon>Bacillota</taxon>
        <taxon>Clostridia</taxon>
        <taxon>Lachnospirales</taxon>
        <taxon>Lachnospiraceae</taxon>
        <taxon>Anaeromicropila</taxon>
    </lineage>
</organism>
<dbReference type="PIRSF" id="PIRSF000521">
    <property type="entry name" value="Transaminase_4ab_Lys_Orn"/>
    <property type="match status" value="1"/>
</dbReference>
<evidence type="ECO:0000256" key="15">
    <source>
        <dbReference type="ARBA" id="ARBA00050054"/>
    </source>
</evidence>
<dbReference type="InterPro" id="IPR004632">
    <property type="entry name" value="4NH2But_aminotransferase_bac"/>
</dbReference>
<dbReference type="InterPro" id="IPR049704">
    <property type="entry name" value="Aminotrans_3_PPA_site"/>
</dbReference>
<dbReference type="SUPFAM" id="SSF53383">
    <property type="entry name" value="PLP-dependent transferases"/>
    <property type="match status" value="1"/>
</dbReference>
<evidence type="ECO:0000256" key="14">
    <source>
        <dbReference type="ARBA" id="ARBA00048021"/>
    </source>
</evidence>
<accession>A0A1I6LNZ4</accession>
<dbReference type="FunFam" id="3.40.640.10:FF:000013">
    <property type="entry name" value="4-aminobutyrate aminotransferase"/>
    <property type="match status" value="1"/>
</dbReference>
<keyword evidence="8 17" id="KW-0808">Transferase</keyword>
<dbReference type="AlphaFoldDB" id="A0A1I6LNZ4"/>
<dbReference type="EMBL" id="FOYZ01000019">
    <property type="protein sequence ID" value="SFS05108.1"/>
    <property type="molecule type" value="Genomic_DNA"/>
</dbReference>
<evidence type="ECO:0000256" key="7">
    <source>
        <dbReference type="ARBA" id="ARBA00022576"/>
    </source>
</evidence>
<evidence type="ECO:0000256" key="5">
    <source>
        <dbReference type="ARBA" id="ARBA00012876"/>
    </source>
</evidence>
<sequence length="451" mass="48924">MMLKDSLPKIVTEELPGPKAKEVLERRKNVVPDAVRCIYPCVMEKAEGAMIEDVDGNIFLDWIGGVGVLNVGHTHPDLVSAVQEQATKYFHGMFNVVTHERYIELAEKLAAVAPVNGDAKKVMFANSGAEADENAVKIAKGYTKRPNIIVFTGGFHGRTMLTMTMTAKKAYAHGMGPFPDGVYRAEYPYLYRKPEGMTEEAAIDYYVNSLKMVFENASPAEYVAAIVLEPLQGEGGFIPAPIEWIKAVRSICDKEGILMVADEVQTGFARTGKLFASEYWKEAGCAPDIIATAKSIAGGVPLSAVITSTEIMDAVPKGTIGGTYGGNALACAAGLKVLEVIERDHLVERSAEIGKRCFEVFGSWKEKYEVVGDVRGLGAMIGIEFVKDKTTKEPNAQIVNELVAACAQKGLLIENAGIYGNVIRFLAPLVITDEQLEAGFEIFENAIKEAI</sequence>
<evidence type="ECO:0000256" key="9">
    <source>
        <dbReference type="ARBA" id="ARBA00022898"/>
    </source>
</evidence>
<dbReference type="GO" id="GO:0030170">
    <property type="term" value="F:pyridoxal phosphate binding"/>
    <property type="evidence" value="ECO:0007669"/>
    <property type="project" value="InterPro"/>
</dbReference>
<dbReference type="NCBIfam" id="TIGR00700">
    <property type="entry name" value="GABAtrnsam"/>
    <property type="match status" value="1"/>
</dbReference>
<dbReference type="InterPro" id="IPR005814">
    <property type="entry name" value="Aminotrans_3"/>
</dbReference>
<dbReference type="Pfam" id="PF00202">
    <property type="entry name" value="Aminotran_3"/>
    <property type="match status" value="1"/>
</dbReference>
<evidence type="ECO:0000256" key="1">
    <source>
        <dbReference type="ARBA" id="ARBA00001750"/>
    </source>
</evidence>
<proteinExistence type="inferred from homology"/>
<dbReference type="GO" id="GO:0009448">
    <property type="term" value="P:gamma-aminobutyric acid metabolic process"/>
    <property type="evidence" value="ECO:0007669"/>
    <property type="project" value="InterPro"/>
</dbReference>
<evidence type="ECO:0000256" key="8">
    <source>
        <dbReference type="ARBA" id="ARBA00022679"/>
    </source>
</evidence>
<dbReference type="CDD" id="cd00610">
    <property type="entry name" value="OAT_like"/>
    <property type="match status" value="1"/>
</dbReference>
<comment type="pathway">
    <text evidence="3">Amino-acid degradation; 4-aminobutanoate degradation.</text>
</comment>
<name>A0A1I6LNZ4_9FIRM</name>
<evidence type="ECO:0000256" key="16">
    <source>
        <dbReference type="RuleBase" id="RU003560"/>
    </source>
</evidence>
<comment type="cofactor">
    <cofactor evidence="2">
        <name>pyridoxal 5'-phosphate</name>
        <dbReference type="ChEBI" id="CHEBI:597326"/>
    </cofactor>
</comment>
<keyword evidence="18" id="KW-1185">Reference proteome</keyword>
<dbReference type="GO" id="GO:0047298">
    <property type="term" value="F:(S)-3-amino-2-methylpropionate transaminase activity"/>
    <property type="evidence" value="ECO:0007669"/>
    <property type="project" value="UniProtKB-EC"/>
</dbReference>
<evidence type="ECO:0000256" key="3">
    <source>
        <dbReference type="ARBA" id="ARBA00005176"/>
    </source>
</evidence>
<evidence type="ECO:0000256" key="6">
    <source>
        <dbReference type="ARBA" id="ARBA00012912"/>
    </source>
</evidence>
<dbReference type="InterPro" id="IPR015424">
    <property type="entry name" value="PyrdxlP-dep_Trfase"/>
</dbReference>
<reference evidence="17 18" key="1">
    <citation type="submission" date="2016-10" db="EMBL/GenBank/DDBJ databases">
        <authorList>
            <person name="de Groot N.N."/>
        </authorList>
    </citation>
    <scope>NUCLEOTIDE SEQUENCE [LARGE SCALE GENOMIC DNA]</scope>
    <source>
        <strain evidence="17 18">743A</strain>
    </source>
</reference>
<evidence type="ECO:0000313" key="17">
    <source>
        <dbReference type="EMBL" id="SFS05108.1"/>
    </source>
</evidence>
<dbReference type="PANTHER" id="PTHR11986">
    <property type="entry name" value="AMINOTRANSFERASE CLASS III"/>
    <property type="match status" value="1"/>
</dbReference>
<keyword evidence="7 17" id="KW-0032">Aminotransferase</keyword>
<evidence type="ECO:0000313" key="18">
    <source>
        <dbReference type="Proteomes" id="UP000199659"/>
    </source>
</evidence>
<gene>
    <name evidence="17" type="ORF">SAMN05661086_03445</name>
</gene>
<dbReference type="PROSITE" id="PS00600">
    <property type="entry name" value="AA_TRANSFER_CLASS_3"/>
    <property type="match status" value="1"/>
</dbReference>
<comment type="catalytic activity">
    <reaction evidence="14">
        <text>4-aminobutanoate + 2-oxoglutarate = succinate semialdehyde + L-glutamate</text>
        <dbReference type="Rhea" id="RHEA:23352"/>
        <dbReference type="ChEBI" id="CHEBI:16810"/>
        <dbReference type="ChEBI" id="CHEBI:29985"/>
        <dbReference type="ChEBI" id="CHEBI:57706"/>
        <dbReference type="ChEBI" id="CHEBI:59888"/>
        <dbReference type="EC" id="2.6.1.19"/>
    </reaction>
</comment>
<dbReference type="GO" id="GO:0042802">
    <property type="term" value="F:identical protein binding"/>
    <property type="evidence" value="ECO:0007669"/>
    <property type="project" value="TreeGrafter"/>
</dbReference>
<protein>
    <recommendedName>
        <fullName evidence="12">(S)-3-amino-2-methylpropionate transaminase</fullName>
        <ecNumber evidence="6">2.6.1.19</ecNumber>
        <ecNumber evidence="5">2.6.1.22</ecNumber>
    </recommendedName>
    <alternativeName>
        <fullName evidence="13">GABA aminotransferase</fullName>
    </alternativeName>
    <alternativeName>
        <fullName evidence="11">Gamma-amino-N-butyrate transaminase</fullName>
    </alternativeName>
    <alternativeName>
        <fullName evidence="15">Glutamate:succinic semialdehyde transaminase</fullName>
    </alternativeName>
    <alternativeName>
        <fullName evidence="10">L-AIBAT</fullName>
    </alternativeName>
</protein>
<evidence type="ECO:0000256" key="11">
    <source>
        <dbReference type="ARBA" id="ARBA00030204"/>
    </source>
</evidence>
<dbReference type="InterPro" id="IPR050103">
    <property type="entry name" value="Class-III_PLP-dep_AT"/>
</dbReference>
<evidence type="ECO:0000256" key="10">
    <source>
        <dbReference type="ARBA" id="ARBA00029760"/>
    </source>
</evidence>
<dbReference type="Gene3D" id="3.90.1150.10">
    <property type="entry name" value="Aspartate Aminotransferase, domain 1"/>
    <property type="match status" value="1"/>
</dbReference>
<dbReference type="PANTHER" id="PTHR11986:SF58">
    <property type="entry name" value="LEUCINE_METHIONINE RACEMASE"/>
    <property type="match status" value="1"/>
</dbReference>
<dbReference type="GO" id="GO:0034386">
    <property type="term" value="F:4-aminobutyrate:2-oxoglutarate transaminase activity"/>
    <property type="evidence" value="ECO:0007669"/>
    <property type="project" value="UniProtKB-EC"/>
</dbReference>
<evidence type="ECO:0000256" key="12">
    <source>
        <dbReference type="ARBA" id="ARBA00030857"/>
    </source>
</evidence>
<dbReference type="EC" id="2.6.1.19" evidence="6"/>
<dbReference type="Proteomes" id="UP000199659">
    <property type="component" value="Unassembled WGS sequence"/>
</dbReference>
<keyword evidence="9 16" id="KW-0663">Pyridoxal phosphate</keyword>
<dbReference type="Gene3D" id="3.40.640.10">
    <property type="entry name" value="Type I PLP-dependent aspartate aminotransferase-like (Major domain)"/>
    <property type="match status" value="1"/>
</dbReference>
<evidence type="ECO:0000256" key="4">
    <source>
        <dbReference type="ARBA" id="ARBA00008954"/>
    </source>
</evidence>
<dbReference type="InterPro" id="IPR015421">
    <property type="entry name" value="PyrdxlP-dep_Trfase_major"/>
</dbReference>